<dbReference type="AlphaFoldDB" id="A0A8T0JCW5"/>
<keyword evidence="2" id="KW-1185">Reference proteome</keyword>
<organism evidence="1 2">
    <name type="scientific">Ceratodon purpureus</name>
    <name type="common">Fire moss</name>
    <name type="synonym">Dicranum purpureum</name>
    <dbReference type="NCBI Taxonomy" id="3225"/>
    <lineage>
        <taxon>Eukaryota</taxon>
        <taxon>Viridiplantae</taxon>
        <taxon>Streptophyta</taxon>
        <taxon>Embryophyta</taxon>
        <taxon>Bryophyta</taxon>
        <taxon>Bryophytina</taxon>
        <taxon>Bryopsida</taxon>
        <taxon>Dicranidae</taxon>
        <taxon>Pseudoditrichales</taxon>
        <taxon>Ditrichaceae</taxon>
        <taxon>Ceratodon</taxon>
    </lineage>
</organism>
<dbReference type="Proteomes" id="UP000822688">
    <property type="component" value="Chromosome 1"/>
</dbReference>
<evidence type="ECO:0000313" key="2">
    <source>
        <dbReference type="Proteomes" id="UP000822688"/>
    </source>
</evidence>
<reference evidence="1" key="1">
    <citation type="submission" date="2020-06" db="EMBL/GenBank/DDBJ databases">
        <title>WGS assembly of Ceratodon purpureus strain R40.</title>
        <authorList>
            <person name="Carey S.B."/>
            <person name="Jenkins J."/>
            <person name="Shu S."/>
            <person name="Lovell J.T."/>
            <person name="Sreedasyam A."/>
            <person name="Maumus F."/>
            <person name="Tiley G.P."/>
            <person name="Fernandez-Pozo N."/>
            <person name="Barry K."/>
            <person name="Chen C."/>
            <person name="Wang M."/>
            <person name="Lipzen A."/>
            <person name="Daum C."/>
            <person name="Saski C.A."/>
            <person name="Payton A.C."/>
            <person name="Mcbreen J.C."/>
            <person name="Conrad R.E."/>
            <person name="Kollar L.M."/>
            <person name="Olsson S."/>
            <person name="Huttunen S."/>
            <person name="Landis J.B."/>
            <person name="Wickett N.J."/>
            <person name="Johnson M.G."/>
            <person name="Rensing S.A."/>
            <person name="Grimwood J."/>
            <person name="Schmutz J."/>
            <person name="Mcdaniel S.F."/>
        </authorList>
    </citation>
    <scope>NUCLEOTIDE SEQUENCE</scope>
    <source>
        <strain evidence="1">R40</strain>
    </source>
</reference>
<accession>A0A8T0JCW5</accession>
<name>A0A8T0JCW5_CERPU</name>
<evidence type="ECO:0000313" key="1">
    <source>
        <dbReference type="EMBL" id="KAG0593186.1"/>
    </source>
</evidence>
<comment type="caution">
    <text evidence="1">The sequence shown here is derived from an EMBL/GenBank/DDBJ whole genome shotgun (WGS) entry which is preliminary data.</text>
</comment>
<dbReference type="EMBL" id="CM026421">
    <property type="protein sequence ID" value="KAG0593186.1"/>
    <property type="molecule type" value="Genomic_DNA"/>
</dbReference>
<gene>
    <name evidence="1" type="ORF">KC19_1G309800</name>
</gene>
<protein>
    <submittedName>
        <fullName evidence="1">Uncharacterized protein</fullName>
    </submittedName>
</protein>
<proteinExistence type="predicted"/>
<sequence length="65" mass="6915">MGVVFGDVERCMGVLIGNVGGSCCDRVPVVVGGVFLVHRRAWSSSSVVGKQKMVVLGYHAHCVLR</sequence>